<dbReference type="AlphaFoldDB" id="Q1RRE1"/>
<evidence type="ECO:0000313" key="4">
    <source>
        <dbReference type="Proteomes" id="UP000061018"/>
    </source>
</evidence>
<gene>
    <name evidence="1" type="ORF">SAM23877_0261</name>
    <name evidence="2" type="ORF">SAML0218</name>
</gene>
<dbReference type="Proteomes" id="UP000061018">
    <property type="component" value="Chromosome"/>
</dbReference>
<reference evidence="2" key="1">
    <citation type="journal article" date="2006" name="J. Bacteriol.">
        <title>Intraspecific variability of the terminal inverted repeats of the linear chromosome of Streptomyces ambofaciens.</title>
        <authorList>
            <person name="Choulet F."/>
            <person name="Gallois A."/>
            <person name="Aigle B."/>
            <person name="Mangenot S."/>
            <person name="Gerbaud C."/>
            <person name="Truong C."/>
            <person name="Francou F.X."/>
            <person name="Borges F."/>
            <person name="Fourrier C."/>
            <person name="Guerineau M."/>
            <person name="Decaris B."/>
            <person name="Barbe V."/>
            <person name="Pernodet J.L."/>
            <person name="Leblond P."/>
        </authorList>
    </citation>
    <scope>NUCLEOTIDE SEQUENCE</scope>
    <source>
        <strain evidence="2">ATCC 23877</strain>
    </source>
</reference>
<accession>Q1RRE1</accession>
<dbReference type="EMBL" id="CP012382">
    <property type="protein sequence ID" value="AKZ53310.1"/>
    <property type="molecule type" value="Genomic_DNA"/>
</dbReference>
<evidence type="ECO:0000313" key="3">
    <source>
        <dbReference type="EMBL" id="CAJ89205.1"/>
    </source>
</evidence>
<dbReference type="KEGG" id="samb:SAM23877_0261"/>
<evidence type="ECO:0000313" key="2">
    <source>
        <dbReference type="EMBL" id="CAI78147.1"/>
    </source>
</evidence>
<reference evidence="1" key="4">
    <citation type="submission" date="2015-07" db="EMBL/GenBank/DDBJ databases">
        <title>Complete genome sequence of Streptomyces ambofaciens ATCC 23877, the spiramycin producer.</title>
        <authorList>
            <person name="Thibessard A."/>
            <person name="Haas D."/>
            <person name="Gerbaud C."/>
            <person name="Aigle B."/>
            <person name="Lautru S."/>
            <person name="Pernodet J.-L."/>
            <person name="Leblond P."/>
        </authorList>
    </citation>
    <scope>NUCLEOTIDE SEQUENCE [LARGE SCALE GENOMIC DNA]</scope>
    <source>
        <strain evidence="1">ATCC 23877</strain>
    </source>
</reference>
<organism evidence="2">
    <name type="scientific">Streptomyces ambofaciens (strain ATCC 23877 / 3486 / DSM 40053 / JCM 4204 / NBRC 12836 / NRRL B-2516)</name>
    <dbReference type="NCBI Taxonomy" id="278992"/>
    <lineage>
        <taxon>Bacteria</taxon>
        <taxon>Bacillati</taxon>
        <taxon>Actinomycetota</taxon>
        <taxon>Actinomycetes</taxon>
        <taxon>Kitasatosporales</taxon>
        <taxon>Streptomycetaceae</taxon>
        <taxon>Streptomyces</taxon>
    </lineage>
</organism>
<dbReference type="EMBL" id="AJ937740">
    <property type="protein sequence ID" value="CAI78147.1"/>
    <property type="molecule type" value="Genomic_DNA"/>
</dbReference>
<reference evidence="3" key="2">
    <citation type="journal article" date="2006" name="Mol. Biol. Evol.">
        <title>Evolution of the terminal regions of the Streptomyces linear chromosome.</title>
        <authorList>
            <person name="Choulet F."/>
            <person name="Aigle B."/>
            <person name="Gallois A."/>
            <person name="Mangenot S."/>
            <person name="Gerbaud C."/>
            <person name="Truong C."/>
            <person name="Francou F.X."/>
            <person name="Fourrier C."/>
            <person name="Guerineau M."/>
            <person name="Decaris B."/>
            <person name="Barbe V."/>
            <person name="Pernodet J.L."/>
            <person name="Leblond P."/>
        </authorList>
    </citation>
    <scope>NUCLEOTIDE SEQUENCE</scope>
    <source>
        <strain evidence="3">ATCC 23877</strain>
    </source>
</reference>
<proteinExistence type="predicted"/>
<reference evidence="4" key="3">
    <citation type="journal article" date="2015" name="J. Biotechnol.">
        <title>Complete genome sequence of Streptomyces ambofaciens ATCC 23877, the spiramycin producer.</title>
        <authorList>
            <person name="Thibessard A."/>
            <person name="Haas D."/>
            <person name="Gerbaud C."/>
            <person name="Aigle B."/>
            <person name="Lautru S."/>
            <person name="Pernodet J.L."/>
            <person name="Leblond P."/>
        </authorList>
    </citation>
    <scope>NUCLEOTIDE SEQUENCE [LARGE SCALE GENOMIC DNA]</scope>
    <source>
        <strain evidence="4">ATCC 23877 / 3486 / DSM 40053 / JCM 4204 / NBRC 12836 / NRRL B-2516</strain>
    </source>
</reference>
<protein>
    <submittedName>
        <fullName evidence="2">Uncharacterized protein SAML0218</fullName>
    </submittedName>
</protein>
<evidence type="ECO:0000313" key="1">
    <source>
        <dbReference type="EMBL" id="AKZ53310.1"/>
    </source>
</evidence>
<sequence>MRTSPLPSGTTREKNRTVHAVSDQGLVPFITQREGEEAAPDNLLIHRHAAGPRLYYGDEDPRDRPLRGILWARCGFNPIDERQMPTGTPQWKLMHPYRQMLTMQALHCQVCARPARTPLGFIFLTGPRDEDPTRAEILTNQPPVCARHARTAAALCPHLERNPMVFLARSAPLYGVHGTLYGLNARGQVQVVAQPDHALPFAHPNLPTLLASQLIRRLSSFRILDMNELLQELATHAAPGSARSPSTHR</sequence>
<dbReference type="EMBL" id="AM238663">
    <property type="protein sequence ID" value="CAJ89205.1"/>
    <property type="molecule type" value="Genomic_DNA"/>
</dbReference>
<name>Q1RRE1_STRA7</name>